<feature type="domain" description="D-isomer specific 2-hydroxyacid dehydrogenase NAD-binding" evidence="6">
    <location>
        <begin position="109"/>
        <end position="287"/>
    </location>
</feature>
<feature type="domain" description="D-isomer specific 2-hydroxyacid dehydrogenase catalytic" evidence="5">
    <location>
        <begin position="4"/>
        <end position="317"/>
    </location>
</feature>
<evidence type="ECO:0000259" key="6">
    <source>
        <dbReference type="Pfam" id="PF02826"/>
    </source>
</evidence>
<gene>
    <name evidence="7" type="ORF">ABQM86_10050</name>
</gene>
<dbReference type="GO" id="GO:0030267">
    <property type="term" value="F:glyoxylate reductase (NADPH) activity"/>
    <property type="evidence" value="ECO:0007669"/>
    <property type="project" value="TreeGrafter"/>
</dbReference>
<evidence type="ECO:0000256" key="2">
    <source>
        <dbReference type="ARBA" id="ARBA00023002"/>
    </source>
</evidence>
<dbReference type="PANTHER" id="PTHR10996:SF257">
    <property type="entry name" value="GLYOXYLATE REDUCTASE 1"/>
    <property type="match status" value="1"/>
</dbReference>
<name>A0AB39YSW3_9MICC</name>
<dbReference type="PROSITE" id="PS00670">
    <property type="entry name" value="D_2_HYDROXYACID_DH_2"/>
    <property type="match status" value="1"/>
</dbReference>
<dbReference type="Gene3D" id="3.40.50.720">
    <property type="entry name" value="NAD(P)-binding Rossmann-like Domain"/>
    <property type="match status" value="2"/>
</dbReference>
<dbReference type="EC" id="1.1.1.-" evidence="7"/>
<proteinExistence type="inferred from homology"/>
<dbReference type="InterPro" id="IPR029753">
    <property type="entry name" value="D-isomer_DH_CS"/>
</dbReference>
<dbReference type="InterPro" id="IPR006140">
    <property type="entry name" value="D-isomer_DH_NAD-bd"/>
</dbReference>
<dbReference type="GO" id="GO:0005829">
    <property type="term" value="C:cytosol"/>
    <property type="evidence" value="ECO:0007669"/>
    <property type="project" value="TreeGrafter"/>
</dbReference>
<organism evidence="7">
    <name type="scientific">Paenarthrobacter sp. AMU7</name>
    <dbReference type="NCBI Taxonomy" id="3162492"/>
    <lineage>
        <taxon>Bacteria</taxon>
        <taxon>Bacillati</taxon>
        <taxon>Actinomycetota</taxon>
        <taxon>Actinomycetes</taxon>
        <taxon>Micrococcales</taxon>
        <taxon>Micrococcaceae</taxon>
        <taxon>Paenarthrobacter</taxon>
    </lineage>
</organism>
<dbReference type="AlphaFoldDB" id="A0AB39YSW3"/>
<dbReference type="FunFam" id="3.40.50.720:FF:000203">
    <property type="entry name" value="D-3-phosphoglycerate dehydrogenase (SerA)"/>
    <property type="match status" value="1"/>
</dbReference>
<comment type="similarity">
    <text evidence="1 4">Belongs to the D-isomer specific 2-hydroxyacid dehydrogenase family.</text>
</comment>
<dbReference type="GO" id="GO:0051287">
    <property type="term" value="F:NAD binding"/>
    <property type="evidence" value="ECO:0007669"/>
    <property type="project" value="InterPro"/>
</dbReference>
<protein>
    <submittedName>
        <fullName evidence="7">2-hydroxyacid dehydrogenase</fullName>
        <ecNumber evidence="7">1.1.1.-</ecNumber>
    </submittedName>
</protein>
<dbReference type="EMBL" id="CP165735">
    <property type="protein sequence ID" value="XDV73470.1"/>
    <property type="molecule type" value="Genomic_DNA"/>
</dbReference>
<evidence type="ECO:0000313" key="7">
    <source>
        <dbReference type="EMBL" id="XDV73470.1"/>
    </source>
</evidence>
<evidence type="ECO:0000256" key="4">
    <source>
        <dbReference type="RuleBase" id="RU003719"/>
    </source>
</evidence>
<dbReference type="SUPFAM" id="SSF51735">
    <property type="entry name" value="NAD(P)-binding Rossmann-fold domains"/>
    <property type="match status" value="1"/>
</dbReference>
<dbReference type="InterPro" id="IPR006139">
    <property type="entry name" value="D-isomer_2_OHA_DH_cat_dom"/>
</dbReference>
<dbReference type="SUPFAM" id="SSF52283">
    <property type="entry name" value="Formate/glycerate dehydrogenase catalytic domain-like"/>
    <property type="match status" value="1"/>
</dbReference>
<dbReference type="RefSeq" id="WP_369746526.1">
    <property type="nucleotide sequence ID" value="NZ_CP165735.1"/>
</dbReference>
<reference evidence="7" key="1">
    <citation type="submission" date="2024-07" db="EMBL/GenBank/DDBJ databases">
        <authorList>
            <person name="Li J."/>
            <person name="Wei H."/>
            <person name="Ma J."/>
        </authorList>
    </citation>
    <scope>NUCLEOTIDE SEQUENCE</scope>
    <source>
        <strain evidence="7">AMU7</strain>
    </source>
</reference>
<keyword evidence="3" id="KW-0520">NAD</keyword>
<evidence type="ECO:0000259" key="5">
    <source>
        <dbReference type="Pfam" id="PF00389"/>
    </source>
</evidence>
<evidence type="ECO:0000256" key="1">
    <source>
        <dbReference type="ARBA" id="ARBA00005854"/>
    </source>
</evidence>
<dbReference type="Pfam" id="PF02826">
    <property type="entry name" value="2-Hacid_dh_C"/>
    <property type="match status" value="1"/>
</dbReference>
<sequence length="330" mass="34798">MSRVLVTGRIPDAAIEKLRAEHDVDAWTGPESISREELLRRVADTDAIVSLLTERVDSELLDAAGPQLKVVANVAVGYDNIDVPACTARGVVATNTPGVLTDATADIAFGLILMATRRLGEGERLIRSGESWKWGMFFLLGSSLQGKTLGVVGMGGIGQATARRAKAFGMEIVYQSRSEIDPTVAAELDARRVDLNELLAVSDVVSLHCPYGPATHHLIGAGQLAEMKSSAYLVNTARGPIVDEDALASALREGAIAGAGLDVYEQEPRVHPGLLELDNVALLPHLGSATVETRTAMAMLAADNAIAVLSGEQPPAPIAEGVRGAQRAER</sequence>
<dbReference type="PANTHER" id="PTHR10996">
    <property type="entry name" value="2-HYDROXYACID DEHYDROGENASE-RELATED"/>
    <property type="match status" value="1"/>
</dbReference>
<dbReference type="GO" id="GO:0016618">
    <property type="term" value="F:hydroxypyruvate reductase [NAD(P)H] activity"/>
    <property type="evidence" value="ECO:0007669"/>
    <property type="project" value="TreeGrafter"/>
</dbReference>
<dbReference type="InterPro" id="IPR036291">
    <property type="entry name" value="NAD(P)-bd_dom_sf"/>
</dbReference>
<accession>A0AB39YSW3</accession>
<dbReference type="Pfam" id="PF00389">
    <property type="entry name" value="2-Hacid_dh"/>
    <property type="match status" value="1"/>
</dbReference>
<evidence type="ECO:0000256" key="3">
    <source>
        <dbReference type="ARBA" id="ARBA00023027"/>
    </source>
</evidence>
<dbReference type="PROSITE" id="PS00671">
    <property type="entry name" value="D_2_HYDROXYACID_DH_3"/>
    <property type="match status" value="1"/>
</dbReference>
<dbReference type="InterPro" id="IPR050223">
    <property type="entry name" value="D-isomer_2-hydroxyacid_DH"/>
</dbReference>
<dbReference type="CDD" id="cd05301">
    <property type="entry name" value="GDH"/>
    <property type="match status" value="1"/>
</dbReference>
<keyword evidence="2 4" id="KW-0560">Oxidoreductase</keyword>